<dbReference type="CDD" id="cd18919">
    <property type="entry name" value="bHLH_AtBPE_like"/>
    <property type="match status" value="1"/>
</dbReference>
<evidence type="ECO:0000259" key="6">
    <source>
        <dbReference type="PROSITE" id="PS50888"/>
    </source>
</evidence>
<protein>
    <submittedName>
        <fullName evidence="8">Transcription factor BPE-like isoform X2</fullName>
    </submittedName>
</protein>
<dbReference type="RefSeq" id="XP_011034148.1">
    <property type="nucleotide sequence ID" value="XM_011035846.1"/>
</dbReference>
<keyword evidence="4" id="KW-0539">Nucleus</keyword>
<evidence type="ECO:0000256" key="3">
    <source>
        <dbReference type="ARBA" id="ARBA00023163"/>
    </source>
</evidence>
<dbReference type="GO" id="GO:0005634">
    <property type="term" value="C:nucleus"/>
    <property type="evidence" value="ECO:0007669"/>
    <property type="project" value="UniProtKB-SubCell"/>
</dbReference>
<dbReference type="GO" id="GO:0046983">
    <property type="term" value="F:protein dimerization activity"/>
    <property type="evidence" value="ECO:0007669"/>
    <property type="project" value="InterPro"/>
</dbReference>
<keyword evidence="3" id="KW-0804">Transcription</keyword>
<gene>
    <name evidence="8" type="primary">LOC105132376</name>
</gene>
<dbReference type="SMART" id="SM00353">
    <property type="entry name" value="HLH"/>
    <property type="match status" value="1"/>
</dbReference>
<sequence length="236" mass="26789">MISMDPPAMMNEGGPYTLEEIWQFPINCSGRGQFELLNLERRAAASARKRHEVDLDADDSSSSKPTTLSPTNASTNTNGLLNDCDGKRLKAWGSRDDNHHHHQQQQQQQQHDSKSEEPSSGKHVEHKPQPPEPTKQDYIHVRARRGQATDSHSLAERARREKISERMKILQDIVPGCNKVTGKALVLDEIINYIQSLQRQVEFLSMKLEAVNLNMNPGTEVFRSKDFSISVWPTHF</sequence>
<evidence type="ECO:0000313" key="7">
    <source>
        <dbReference type="Proteomes" id="UP000694918"/>
    </source>
</evidence>
<evidence type="ECO:0000256" key="5">
    <source>
        <dbReference type="SAM" id="MobiDB-lite"/>
    </source>
</evidence>
<dbReference type="GeneID" id="105132376"/>
<evidence type="ECO:0000313" key="8">
    <source>
        <dbReference type="RefSeq" id="XP_011034148.1"/>
    </source>
</evidence>
<name>A0AAJ6XWT2_POPEU</name>
<evidence type="ECO:0000256" key="2">
    <source>
        <dbReference type="ARBA" id="ARBA00023015"/>
    </source>
</evidence>
<evidence type="ECO:0000256" key="1">
    <source>
        <dbReference type="ARBA" id="ARBA00004123"/>
    </source>
</evidence>
<comment type="subcellular location">
    <subcellularLocation>
        <location evidence="1">Nucleus</location>
    </subcellularLocation>
</comment>
<dbReference type="FunFam" id="4.10.280.10:FF:000002">
    <property type="entry name" value="Basic helix-loop-helix transcription factor"/>
    <property type="match status" value="1"/>
</dbReference>
<dbReference type="InterPro" id="IPR036638">
    <property type="entry name" value="HLH_DNA-bd_sf"/>
</dbReference>
<accession>A0AAJ6XWT2</accession>
<dbReference type="GO" id="GO:0003700">
    <property type="term" value="F:DNA-binding transcription factor activity"/>
    <property type="evidence" value="ECO:0007669"/>
    <property type="project" value="TreeGrafter"/>
</dbReference>
<dbReference type="InterPro" id="IPR011598">
    <property type="entry name" value="bHLH_dom"/>
</dbReference>
<dbReference type="PROSITE" id="PS50888">
    <property type="entry name" value="BHLH"/>
    <property type="match status" value="1"/>
</dbReference>
<dbReference type="Pfam" id="PF00010">
    <property type="entry name" value="HLH"/>
    <property type="match status" value="1"/>
</dbReference>
<dbReference type="PANTHER" id="PTHR12565:SF460">
    <property type="entry name" value="TRANSCRIPTION FACTOR BPE"/>
    <property type="match status" value="1"/>
</dbReference>
<evidence type="ECO:0000256" key="4">
    <source>
        <dbReference type="ARBA" id="ARBA00023242"/>
    </source>
</evidence>
<proteinExistence type="predicted"/>
<reference evidence="8" key="1">
    <citation type="submission" date="2025-08" db="UniProtKB">
        <authorList>
            <consortium name="RefSeq"/>
        </authorList>
    </citation>
    <scope>IDENTIFICATION</scope>
</reference>
<dbReference type="AlphaFoldDB" id="A0AAJ6XWT2"/>
<dbReference type="Proteomes" id="UP000694918">
    <property type="component" value="Unplaced"/>
</dbReference>
<dbReference type="InterPro" id="IPR024097">
    <property type="entry name" value="bHLH_ZIP_TF"/>
</dbReference>
<feature type="compositionally biased region" description="Low complexity" evidence="5">
    <location>
        <begin position="60"/>
        <end position="71"/>
    </location>
</feature>
<dbReference type="SUPFAM" id="SSF47459">
    <property type="entry name" value="HLH, helix-loop-helix DNA-binding domain"/>
    <property type="match status" value="1"/>
</dbReference>
<organism evidence="7 8">
    <name type="scientific">Populus euphratica</name>
    <name type="common">Euphrates poplar</name>
    <dbReference type="NCBI Taxonomy" id="75702"/>
    <lineage>
        <taxon>Eukaryota</taxon>
        <taxon>Viridiplantae</taxon>
        <taxon>Streptophyta</taxon>
        <taxon>Embryophyta</taxon>
        <taxon>Tracheophyta</taxon>
        <taxon>Spermatophyta</taxon>
        <taxon>Magnoliopsida</taxon>
        <taxon>eudicotyledons</taxon>
        <taxon>Gunneridae</taxon>
        <taxon>Pentapetalae</taxon>
        <taxon>rosids</taxon>
        <taxon>fabids</taxon>
        <taxon>Malpighiales</taxon>
        <taxon>Salicaceae</taxon>
        <taxon>Saliceae</taxon>
        <taxon>Populus</taxon>
    </lineage>
</organism>
<dbReference type="Gene3D" id="4.10.280.10">
    <property type="entry name" value="Helix-loop-helix DNA-binding domain"/>
    <property type="match status" value="1"/>
</dbReference>
<feature type="compositionally biased region" description="Basic and acidic residues" evidence="5">
    <location>
        <begin position="111"/>
        <end position="137"/>
    </location>
</feature>
<keyword evidence="7" id="KW-1185">Reference proteome</keyword>
<feature type="region of interest" description="Disordered" evidence="5">
    <location>
        <begin position="49"/>
        <end position="137"/>
    </location>
</feature>
<feature type="compositionally biased region" description="Basic and acidic residues" evidence="5">
    <location>
        <begin position="84"/>
        <end position="99"/>
    </location>
</feature>
<feature type="domain" description="BHLH" evidence="6">
    <location>
        <begin position="147"/>
        <end position="197"/>
    </location>
</feature>
<dbReference type="PANTHER" id="PTHR12565">
    <property type="entry name" value="STEROL REGULATORY ELEMENT-BINDING PROTEIN"/>
    <property type="match status" value="1"/>
</dbReference>
<keyword evidence="2" id="KW-0805">Transcription regulation</keyword>